<proteinExistence type="predicted"/>
<evidence type="ECO:0000259" key="1">
    <source>
        <dbReference type="PROSITE" id="PS51038"/>
    </source>
</evidence>
<dbReference type="Gene3D" id="2.30.30.490">
    <property type="match status" value="1"/>
</dbReference>
<name>A0A430KYI3_9HYPO</name>
<dbReference type="Proteomes" id="UP000287124">
    <property type="component" value="Unassembled WGS sequence"/>
</dbReference>
<dbReference type="CDD" id="cd04370">
    <property type="entry name" value="BAH"/>
    <property type="match status" value="1"/>
</dbReference>
<evidence type="ECO:0000313" key="2">
    <source>
        <dbReference type="EMBL" id="RTE68521.1"/>
    </source>
</evidence>
<reference evidence="2 3" key="1">
    <citation type="submission" date="2017-06" db="EMBL/GenBank/DDBJ databases">
        <title>Comparative genomic analysis of Ambrosia Fusariam Clade fungi.</title>
        <authorList>
            <person name="Stajich J.E."/>
            <person name="Carrillo J."/>
            <person name="Kijimoto T."/>
            <person name="Eskalen A."/>
            <person name="O'Donnell K."/>
            <person name="Kasson M."/>
        </authorList>
    </citation>
    <scope>NUCLEOTIDE SEQUENCE [LARGE SCALE GENOMIC DNA]</scope>
    <source>
        <strain evidence="2 3">UCR1854</strain>
    </source>
</reference>
<dbReference type="PROSITE" id="PS51038">
    <property type="entry name" value="BAH"/>
    <property type="match status" value="1"/>
</dbReference>
<gene>
    <name evidence="2" type="ORF">BHE90_017101</name>
</gene>
<sequence>MAKVSEEEYHFRVVQCNEPLPSKCKRKTRRGSSSVGAEATKRQPFPFSDSKVSYRYRVLPAAQWSGLQSYRCFLFRGTRFRLGDFVRVANRLASQDSPTNHAVRDLERPERDWVAYILEIRAADPHHVFARVYWMYWPDDIPKRVMQRLTRIRRPEIFHRSHELIASNHMDIIDVMSVNGLETVRPVSNSQRSTRSSQLFWKESFDCFQKTMSGDVASKQ</sequence>
<dbReference type="AlphaFoldDB" id="A0A430KYI3"/>
<accession>A0A430KYI3</accession>
<dbReference type="PANTHER" id="PTHR46364">
    <property type="entry name" value="OS08G0421900 PROTEIN"/>
    <property type="match status" value="1"/>
</dbReference>
<dbReference type="InterPro" id="IPR001025">
    <property type="entry name" value="BAH_dom"/>
</dbReference>
<dbReference type="GO" id="GO:0003682">
    <property type="term" value="F:chromatin binding"/>
    <property type="evidence" value="ECO:0007669"/>
    <property type="project" value="InterPro"/>
</dbReference>
<evidence type="ECO:0000313" key="3">
    <source>
        <dbReference type="Proteomes" id="UP000287124"/>
    </source>
</evidence>
<protein>
    <recommendedName>
        <fullName evidence="1">BAH domain-containing protein</fullName>
    </recommendedName>
</protein>
<dbReference type="InterPro" id="IPR043151">
    <property type="entry name" value="BAH_sf"/>
</dbReference>
<keyword evidence="3" id="KW-1185">Reference proteome</keyword>
<feature type="domain" description="BAH" evidence="1">
    <location>
        <begin position="78"/>
        <end position="216"/>
    </location>
</feature>
<comment type="caution">
    <text evidence="2">The sequence shown here is derived from an EMBL/GenBank/DDBJ whole genome shotgun (WGS) entry which is preliminary data.</text>
</comment>
<organism evidence="2 3">
    <name type="scientific">Fusarium euwallaceae</name>
    <dbReference type="NCBI Taxonomy" id="1147111"/>
    <lineage>
        <taxon>Eukaryota</taxon>
        <taxon>Fungi</taxon>
        <taxon>Dikarya</taxon>
        <taxon>Ascomycota</taxon>
        <taxon>Pezizomycotina</taxon>
        <taxon>Sordariomycetes</taxon>
        <taxon>Hypocreomycetidae</taxon>
        <taxon>Hypocreales</taxon>
        <taxon>Nectriaceae</taxon>
        <taxon>Fusarium</taxon>
        <taxon>Fusarium solani species complex</taxon>
    </lineage>
</organism>
<dbReference type="EMBL" id="MIKF01000808">
    <property type="protein sequence ID" value="RTE68521.1"/>
    <property type="molecule type" value="Genomic_DNA"/>
</dbReference>